<comment type="caution">
    <text evidence="8">The sequence shown here is derived from an EMBL/GenBank/DDBJ whole genome shotgun (WGS) entry which is preliminary data.</text>
</comment>
<keyword evidence="3 5" id="KW-0378">Hydrolase</keyword>
<dbReference type="GO" id="GO:0030288">
    <property type="term" value="C:outer membrane-bounded periplasmic space"/>
    <property type="evidence" value="ECO:0007669"/>
    <property type="project" value="TreeGrafter"/>
</dbReference>
<feature type="compositionally biased region" description="Polar residues" evidence="6">
    <location>
        <begin position="444"/>
        <end position="455"/>
    </location>
</feature>
<reference evidence="9" key="1">
    <citation type="journal article" date="2015" name="Genome">
        <title>Whole Genome Sequence of the Non-Microcystin-Producing Microcystis aeruginosa Strain NIES-44.</title>
        <authorList>
            <person name="Okano K."/>
            <person name="Miyata N."/>
            <person name="Ozaki Y."/>
        </authorList>
    </citation>
    <scope>NUCLEOTIDE SEQUENCE [LARGE SCALE GENOMIC DNA]</scope>
    <source>
        <strain evidence="9">NIES-44</strain>
    </source>
</reference>
<dbReference type="Pfam" id="PF17820">
    <property type="entry name" value="PDZ_6"/>
    <property type="match status" value="1"/>
</dbReference>
<dbReference type="AlphaFoldDB" id="A0A0A1VW38"/>
<dbReference type="PANTHER" id="PTHR32060">
    <property type="entry name" value="TAIL-SPECIFIC PROTEASE"/>
    <property type="match status" value="1"/>
</dbReference>
<dbReference type="InterPro" id="IPR054625">
    <property type="entry name" value="Cterm_S41_CtpB"/>
</dbReference>
<dbReference type="CDD" id="cd07560">
    <property type="entry name" value="Peptidase_S41_CPP"/>
    <property type="match status" value="1"/>
</dbReference>
<accession>A0A0A1VW38</accession>
<dbReference type="InterPro" id="IPR001478">
    <property type="entry name" value="PDZ"/>
</dbReference>
<dbReference type="PANTHER" id="PTHR32060:SF30">
    <property type="entry name" value="CARBOXY-TERMINAL PROCESSING PROTEASE CTPA"/>
    <property type="match status" value="1"/>
</dbReference>
<evidence type="ECO:0000256" key="1">
    <source>
        <dbReference type="ARBA" id="ARBA00009179"/>
    </source>
</evidence>
<evidence type="ECO:0000256" key="2">
    <source>
        <dbReference type="ARBA" id="ARBA00022670"/>
    </source>
</evidence>
<dbReference type="InterPro" id="IPR004447">
    <property type="entry name" value="Peptidase_S41A"/>
</dbReference>
<evidence type="ECO:0000256" key="5">
    <source>
        <dbReference type="RuleBase" id="RU004404"/>
    </source>
</evidence>
<dbReference type="Pfam" id="PF03572">
    <property type="entry name" value="Peptidase_S41"/>
    <property type="match status" value="1"/>
</dbReference>
<dbReference type="InterPro" id="IPR041489">
    <property type="entry name" value="PDZ_6"/>
</dbReference>
<keyword evidence="4 5" id="KW-0720">Serine protease</keyword>
<dbReference type="Proteomes" id="UP000030321">
    <property type="component" value="Unassembled WGS sequence"/>
</dbReference>
<dbReference type="FunFam" id="2.30.42.10:FF:000063">
    <property type="entry name" value="Peptidase, S41 family"/>
    <property type="match status" value="1"/>
</dbReference>
<dbReference type="CDD" id="cd06782">
    <property type="entry name" value="cpPDZ_CPP-like"/>
    <property type="match status" value="1"/>
</dbReference>
<dbReference type="SUPFAM" id="SSF52096">
    <property type="entry name" value="ClpP/crotonase"/>
    <property type="match status" value="1"/>
</dbReference>
<dbReference type="Gene3D" id="3.30.750.44">
    <property type="match status" value="1"/>
</dbReference>
<evidence type="ECO:0000313" key="8">
    <source>
        <dbReference type="EMBL" id="GAL93713.1"/>
    </source>
</evidence>
<dbReference type="GO" id="GO:0008236">
    <property type="term" value="F:serine-type peptidase activity"/>
    <property type="evidence" value="ECO:0007669"/>
    <property type="project" value="UniProtKB-KW"/>
</dbReference>
<comment type="similarity">
    <text evidence="1 5">Belongs to the peptidase S41A family.</text>
</comment>
<dbReference type="InterPro" id="IPR029045">
    <property type="entry name" value="ClpP/crotonase-like_dom_sf"/>
</dbReference>
<dbReference type="Gene3D" id="3.90.226.10">
    <property type="entry name" value="2-enoyl-CoA Hydratase, Chain A, domain 1"/>
    <property type="match status" value="1"/>
</dbReference>
<feature type="domain" description="PDZ" evidence="7">
    <location>
        <begin position="126"/>
        <end position="196"/>
    </location>
</feature>
<proteinExistence type="inferred from homology"/>
<dbReference type="GO" id="GO:0004175">
    <property type="term" value="F:endopeptidase activity"/>
    <property type="evidence" value="ECO:0007669"/>
    <property type="project" value="TreeGrafter"/>
</dbReference>
<dbReference type="MEROPS" id="S41.009"/>
<protein>
    <submittedName>
        <fullName evidence="8">Carboxyl-terminal protease</fullName>
    </submittedName>
</protein>
<evidence type="ECO:0000256" key="3">
    <source>
        <dbReference type="ARBA" id="ARBA00022801"/>
    </source>
</evidence>
<evidence type="ECO:0000259" key="7">
    <source>
        <dbReference type="PROSITE" id="PS50106"/>
    </source>
</evidence>
<dbReference type="GO" id="GO:0006508">
    <property type="term" value="P:proteolysis"/>
    <property type="evidence" value="ECO:0007669"/>
    <property type="project" value="UniProtKB-KW"/>
</dbReference>
<dbReference type="InterPro" id="IPR005151">
    <property type="entry name" value="Tail-specific_protease"/>
</dbReference>
<keyword evidence="2 5" id="KW-0645">Protease</keyword>
<dbReference type="SMART" id="SM00245">
    <property type="entry name" value="TSPc"/>
    <property type="match status" value="1"/>
</dbReference>
<gene>
    <name evidence="8" type="ORF">N44_03465</name>
</gene>
<evidence type="ECO:0000256" key="6">
    <source>
        <dbReference type="SAM" id="MobiDB-lite"/>
    </source>
</evidence>
<feature type="region of interest" description="Disordered" evidence="6">
    <location>
        <begin position="436"/>
        <end position="455"/>
    </location>
</feature>
<evidence type="ECO:0000256" key="4">
    <source>
        <dbReference type="ARBA" id="ARBA00022825"/>
    </source>
</evidence>
<name>A0A0A1VW38_MICAE</name>
<dbReference type="InterPro" id="IPR036034">
    <property type="entry name" value="PDZ_sf"/>
</dbReference>
<dbReference type="Gene3D" id="2.30.42.10">
    <property type="match status" value="1"/>
</dbReference>
<dbReference type="SMART" id="SM00228">
    <property type="entry name" value="PDZ"/>
    <property type="match status" value="1"/>
</dbReference>
<organism evidence="8 9">
    <name type="scientific">Microcystis aeruginosa NIES-44</name>
    <dbReference type="NCBI Taxonomy" id="449439"/>
    <lineage>
        <taxon>Bacteria</taxon>
        <taxon>Bacillati</taxon>
        <taxon>Cyanobacteriota</taxon>
        <taxon>Cyanophyceae</taxon>
        <taxon>Oscillatoriophycideae</taxon>
        <taxon>Chroococcales</taxon>
        <taxon>Microcystaceae</taxon>
        <taxon>Microcystis</taxon>
    </lineage>
</organism>
<dbReference type="PROSITE" id="PS50106">
    <property type="entry name" value="PDZ"/>
    <property type="match status" value="1"/>
</dbReference>
<sequence length="455" mass="49751">MALSKRQSYFGFVFMNQSRPSFVSVQKLLSGGAIATLAVSSLMVLTPAAKGEKPLEDNPKAVIDQVWQIVNNEFVDRSFHQIDWQKKRQELLSRNYTNPQQAYTAIREALKELGDTYTRFLTPSEFSVLTSQTSGELSGIGIRLALDKRTSDLIVVDTVKKSPAKEAGVKSGDRLIRINGKPTALMTLEQAMEALQGEVGTSVSLQLARPDQGVFEVTLTRVDIEIPSVSYTLKQEGGVKVGYIKLDEFSSHAAEQMKEAIEELSQQQVSGYVLDLRGNPGGLLFASVDIARMWMKQGKIVSTIDRRGGDRQFIANNTAITDLPLVVLVNKGSASASEILAGALKENGRATLVGTSTYGKSTVQSVHTLSDGSGLAVTIARYYPPNGENIYKKGIKPDVQIELTQEQQLRFRDDPSLLGTKDDPQYQQAISLLQSHSVKRPGTGNLNNPLSSRAE</sequence>
<dbReference type="NCBIfam" id="NF045589">
    <property type="entry name" value="Cterm_S41_CtpB"/>
    <property type="match status" value="1"/>
</dbReference>
<dbReference type="GO" id="GO:0007165">
    <property type="term" value="P:signal transduction"/>
    <property type="evidence" value="ECO:0007669"/>
    <property type="project" value="TreeGrafter"/>
</dbReference>
<evidence type="ECO:0000313" key="9">
    <source>
        <dbReference type="Proteomes" id="UP000030321"/>
    </source>
</evidence>
<dbReference type="NCBIfam" id="TIGR00225">
    <property type="entry name" value="prc"/>
    <property type="match status" value="1"/>
</dbReference>
<dbReference type="SUPFAM" id="SSF50156">
    <property type="entry name" value="PDZ domain-like"/>
    <property type="match status" value="1"/>
</dbReference>
<dbReference type="EMBL" id="BBPA01000044">
    <property type="protein sequence ID" value="GAL93713.1"/>
    <property type="molecule type" value="Genomic_DNA"/>
</dbReference>